<name>A0A7J0BHW7_9BACT</name>
<evidence type="ECO:0000256" key="4">
    <source>
        <dbReference type="ARBA" id="ARBA00022723"/>
    </source>
</evidence>
<evidence type="ECO:0000313" key="10">
    <source>
        <dbReference type="EMBL" id="GFM32821.1"/>
    </source>
</evidence>
<dbReference type="AlphaFoldDB" id="A0A7J0BHW7"/>
<dbReference type="Pfam" id="PF04055">
    <property type="entry name" value="Radical_SAM"/>
    <property type="match status" value="1"/>
</dbReference>
<reference evidence="10 11" key="1">
    <citation type="submission" date="2020-05" db="EMBL/GenBank/DDBJ databases">
        <title>Draft genome sequence of Desulfovibrio sp. strain HN2T.</title>
        <authorList>
            <person name="Ueno A."/>
            <person name="Tamazawa S."/>
            <person name="Tamamura S."/>
            <person name="Murakami T."/>
            <person name="Kiyama T."/>
            <person name="Inomata H."/>
            <person name="Amano Y."/>
            <person name="Miyakawa K."/>
            <person name="Tamaki H."/>
            <person name="Naganuma T."/>
            <person name="Kaneko K."/>
        </authorList>
    </citation>
    <scope>NUCLEOTIDE SEQUENCE [LARGE SCALE GENOMIC DNA]</scope>
    <source>
        <strain evidence="10 11">HN2</strain>
    </source>
</reference>
<evidence type="ECO:0000313" key="11">
    <source>
        <dbReference type="Proteomes" id="UP000503840"/>
    </source>
</evidence>
<dbReference type="SFLD" id="SFLDG01067">
    <property type="entry name" value="SPASM/twitch_domain_containing"/>
    <property type="match status" value="1"/>
</dbReference>
<comment type="cofactor">
    <cofactor evidence="1">
        <name>[4Fe-4S] cluster</name>
        <dbReference type="ChEBI" id="CHEBI:49883"/>
    </cofactor>
</comment>
<dbReference type="CDD" id="cd01335">
    <property type="entry name" value="Radical_SAM"/>
    <property type="match status" value="1"/>
</dbReference>
<protein>
    <submittedName>
        <fullName evidence="10">Radical SAM protein</fullName>
    </submittedName>
</protein>
<dbReference type="InterPro" id="IPR007197">
    <property type="entry name" value="rSAM"/>
</dbReference>
<feature type="region of interest" description="Disordered" evidence="7">
    <location>
        <begin position="241"/>
        <end position="260"/>
    </location>
</feature>
<evidence type="ECO:0000256" key="2">
    <source>
        <dbReference type="ARBA" id="ARBA00022485"/>
    </source>
</evidence>
<sequence>MGFSLFRRRPRWRSIQVEVSTACHAACTYCPRTALRRDWNNTLMPVSLFESLLPSLQRVRHVHLQGWGEPLLHPDLPHMVALASAQGCTVGTTCSGKHLTDTLLESLIRAGLGVLAFSLAGNAPNHDRLRPGAPFQQVLEAMERLQHIRKRLHSRLPHLHIAWLVTPSTTQDIAILPDLMERYGAHEATISGLSVLAAPELENDSFASLTPHEFSNAIVPVIKVLDTAFERGLAIHARLPVPPATDNRHHPAATVPTTSATKKKDVSGLSHFKGHCPEPFDESMIVTADGDITPCIMGCLPAEAGEHWSYGMAHPLPRLVFGNIAEASLEDIWNAAAYRAFRKNAAANRLPATCAFCLARLVRPLQGTLLPPGESMTERLEFLRRCSAAE</sequence>
<organism evidence="10 11">
    <name type="scientific">Desulfovibrio subterraneus</name>
    <dbReference type="NCBI Taxonomy" id="2718620"/>
    <lineage>
        <taxon>Bacteria</taxon>
        <taxon>Pseudomonadati</taxon>
        <taxon>Thermodesulfobacteriota</taxon>
        <taxon>Desulfovibrionia</taxon>
        <taxon>Desulfovibrionales</taxon>
        <taxon>Desulfovibrionaceae</taxon>
        <taxon>Desulfovibrio</taxon>
    </lineage>
</organism>
<feature type="domain" description="Radical SAM core" evidence="8">
    <location>
        <begin position="18"/>
        <end position="148"/>
    </location>
</feature>
<gene>
    <name evidence="10" type="ORF">DSM101010T_11860</name>
</gene>
<keyword evidence="5" id="KW-0408">Iron</keyword>
<accession>A0A7J0BHW7</accession>
<dbReference type="InterPro" id="IPR058240">
    <property type="entry name" value="rSAM_sf"/>
</dbReference>
<feature type="domain" description="4Fe4S-binding SPASM" evidence="9">
    <location>
        <begin position="281"/>
        <end position="357"/>
    </location>
</feature>
<evidence type="ECO:0000256" key="1">
    <source>
        <dbReference type="ARBA" id="ARBA00001966"/>
    </source>
</evidence>
<keyword evidence="4" id="KW-0479">Metal-binding</keyword>
<dbReference type="InterPro" id="IPR013785">
    <property type="entry name" value="Aldolase_TIM"/>
</dbReference>
<dbReference type="InterPro" id="IPR050377">
    <property type="entry name" value="Radical_SAM_PqqE_MftC-like"/>
</dbReference>
<evidence type="ECO:0000256" key="3">
    <source>
        <dbReference type="ARBA" id="ARBA00022691"/>
    </source>
</evidence>
<dbReference type="PANTHER" id="PTHR11228">
    <property type="entry name" value="RADICAL SAM DOMAIN PROTEIN"/>
    <property type="match status" value="1"/>
</dbReference>
<dbReference type="SFLD" id="SFLDS00029">
    <property type="entry name" value="Radical_SAM"/>
    <property type="match status" value="1"/>
</dbReference>
<evidence type="ECO:0000256" key="6">
    <source>
        <dbReference type="ARBA" id="ARBA00023014"/>
    </source>
</evidence>
<dbReference type="GO" id="GO:0046872">
    <property type="term" value="F:metal ion binding"/>
    <property type="evidence" value="ECO:0007669"/>
    <property type="project" value="UniProtKB-KW"/>
</dbReference>
<evidence type="ECO:0000256" key="5">
    <source>
        <dbReference type="ARBA" id="ARBA00023004"/>
    </source>
</evidence>
<comment type="caution">
    <text evidence="10">The sequence shown here is derived from an EMBL/GenBank/DDBJ whole genome shotgun (WGS) entry which is preliminary data.</text>
</comment>
<dbReference type="Pfam" id="PF13186">
    <property type="entry name" value="SPASM"/>
    <property type="match status" value="1"/>
</dbReference>
<dbReference type="SUPFAM" id="SSF102114">
    <property type="entry name" value="Radical SAM enzymes"/>
    <property type="match status" value="1"/>
</dbReference>
<dbReference type="GO" id="GO:0051536">
    <property type="term" value="F:iron-sulfur cluster binding"/>
    <property type="evidence" value="ECO:0007669"/>
    <property type="project" value="UniProtKB-KW"/>
</dbReference>
<dbReference type="InterPro" id="IPR023885">
    <property type="entry name" value="4Fe4S-binding_SPASM_dom"/>
</dbReference>
<proteinExistence type="predicted"/>
<dbReference type="GO" id="GO:0003824">
    <property type="term" value="F:catalytic activity"/>
    <property type="evidence" value="ECO:0007669"/>
    <property type="project" value="InterPro"/>
</dbReference>
<dbReference type="RefSeq" id="WP_174404493.1">
    <property type="nucleotide sequence ID" value="NZ_BLVO01000012.1"/>
</dbReference>
<dbReference type="SFLD" id="SFLDG01387">
    <property type="entry name" value="BtrN-like_SPASM_domain_contain"/>
    <property type="match status" value="1"/>
</dbReference>
<keyword evidence="11" id="KW-1185">Reference proteome</keyword>
<dbReference type="PANTHER" id="PTHR11228:SF34">
    <property type="entry name" value="TUNGSTEN-CONTAINING ALDEHYDE FERREDOXIN OXIDOREDUCTASE COFACTOR MODIFYING PROTEIN"/>
    <property type="match status" value="1"/>
</dbReference>
<keyword evidence="2" id="KW-0004">4Fe-4S</keyword>
<keyword evidence="3" id="KW-0949">S-adenosyl-L-methionine</keyword>
<dbReference type="Proteomes" id="UP000503840">
    <property type="component" value="Unassembled WGS sequence"/>
</dbReference>
<evidence type="ECO:0000256" key="7">
    <source>
        <dbReference type="SAM" id="MobiDB-lite"/>
    </source>
</evidence>
<evidence type="ECO:0000259" key="8">
    <source>
        <dbReference type="Pfam" id="PF04055"/>
    </source>
</evidence>
<dbReference type="Gene3D" id="3.20.20.70">
    <property type="entry name" value="Aldolase class I"/>
    <property type="match status" value="1"/>
</dbReference>
<keyword evidence="6" id="KW-0411">Iron-sulfur</keyword>
<evidence type="ECO:0000259" key="9">
    <source>
        <dbReference type="Pfam" id="PF13186"/>
    </source>
</evidence>
<dbReference type="EMBL" id="BLVO01000012">
    <property type="protein sequence ID" value="GFM32821.1"/>
    <property type="molecule type" value="Genomic_DNA"/>
</dbReference>
<dbReference type="InterPro" id="IPR034391">
    <property type="entry name" value="AdoMet-like_SPASM_containing"/>
</dbReference>